<protein>
    <submittedName>
        <fullName evidence="2">Uncharacterized protein</fullName>
    </submittedName>
</protein>
<dbReference type="EMBL" id="JAUTAN010000001">
    <property type="protein sequence ID" value="MDQ1104750.1"/>
    <property type="molecule type" value="Genomic_DNA"/>
</dbReference>
<feature type="chain" id="PRO_5042512518" evidence="1">
    <location>
        <begin position="34"/>
        <end position="373"/>
    </location>
</feature>
<name>A0AAJ1TZ77_9ACTN</name>
<reference evidence="2" key="1">
    <citation type="submission" date="2023-07" db="EMBL/GenBank/DDBJ databases">
        <title>Functional and genomic diversity of the sorghum phyllosphere microbiome.</title>
        <authorList>
            <person name="Shade A."/>
        </authorList>
    </citation>
    <scope>NUCLEOTIDE SEQUENCE</scope>
    <source>
        <strain evidence="2">SORGH_AS_1067</strain>
    </source>
</reference>
<comment type="caution">
    <text evidence="2">The sequence shown here is derived from an EMBL/GenBank/DDBJ whole genome shotgun (WGS) entry which is preliminary data.</text>
</comment>
<feature type="signal peptide" evidence="1">
    <location>
        <begin position="1"/>
        <end position="33"/>
    </location>
</feature>
<dbReference type="AlphaFoldDB" id="A0AAJ1TZ77"/>
<proteinExistence type="predicted"/>
<accession>A0AAJ1TZ77</accession>
<keyword evidence="1" id="KW-0732">Signal</keyword>
<dbReference type="Proteomes" id="UP001239215">
    <property type="component" value="Unassembled WGS sequence"/>
</dbReference>
<evidence type="ECO:0000313" key="2">
    <source>
        <dbReference type="EMBL" id="MDQ1104750.1"/>
    </source>
</evidence>
<gene>
    <name evidence="2" type="ORF">QE405_002034</name>
</gene>
<dbReference type="InterPro" id="IPR006311">
    <property type="entry name" value="TAT_signal"/>
</dbReference>
<evidence type="ECO:0000313" key="3">
    <source>
        <dbReference type="Proteomes" id="UP001239215"/>
    </source>
</evidence>
<dbReference type="RefSeq" id="WP_307200358.1">
    <property type="nucleotide sequence ID" value="NZ_JAUTAN010000001.1"/>
</dbReference>
<organism evidence="2 3">
    <name type="scientific">Nocardioides zeae</name>
    <dbReference type="NCBI Taxonomy" id="1457234"/>
    <lineage>
        <taxon>Bacteria</taxon>
        <taxon>Bacillati</taxon>
        <taxon>Actinomycetota</taxon>
        <taxon>Actinomycetes</taxon>
        <taxon>Propionibacteriales</taxon>
        <taxon>Nocardioidaceae</taxon>
        <taxon>Nocardioides</taxon>
    </lineage>
</organism>
<dbReference type="PROSITE" id="PS51318">
    <property type="entry name" value="TAT"/>
    <property type="match status" value="1"/>
</dbReference>
<evidence type="ECO:0000256" key="1">
    <source>
        <dbReference type="SAM" id="SignalP"/>
    </source>
</evidence>
<sequence>MTTSTSTLRRHALAGGLGLAVAASLLATPVAGAAEPVQGDLTASYGRIDKVSFEDGVQVGIRHSGEVPPEQGGAPVQVVVAPAGLDDALAAPEHRLPGPPEWSQGRYFPVPSCAYTDPQREFSVYVAQPASPGVEASQVELALPEVGETLLQTTETPRLVLTADSRWSYQQSAGPGTLPRVTVRVVPEGVASWCGTVTMTDDLTGRSITKVQPVLRGRDENDIFESGLVGIFYDPHVVTAGSHQATFALDTDGRPGDGLTLTHRMQVDRGQGWVGSSFRRLPSPTVTGLLRVQGLYTAGESPFGTPQPGRMTVKLYSGTRGVWYSGIVQSHPRTVDWMFRLPKLPRGTYRAVIDHRGNSNVLPSTVTRTFTVR</sequence>